<evidence type="ECO:0000256" key="1">
    <source>
        <dbReference type="SAM" id="MobiDB-lite"/>
    </source>
</evidence>
<gene>
    <name evidence="2" type="ORF">I7I52_00033</name>
</gene>
<dbReference type="EMBL" id="JAEVHI010000001">
    <property type="protein sequence ID" value="KAG5302402.1"/>
    <property type="molecule type" value="Genomic_DNA"/>
</dbReference>
<dbReference type="VEuPathDB" id="FungiDB:I7I52_00033"/>
<evidence type="ECO:0000313" key="2">
    <source>
        <dbReference type="EMBL" id="KAG5302402.1"/>
    </source>
</evidence>
<dbReference type="Proteomes" id="UP000670092">
    <property type="component" value="Unassembled WGS sequence"/>
</dbReference>
<organism evidence="2 3">
    <name type="scientific">Ajellomyces capsulatus</name>
    <name type="common">Darling's disease fungus</name>
    <name type="synonym">Histoplasma capsulatum</name>
    <dbReference type="NCBI Taxonomy" id="5037"/>
    <lineage>
        <taxon>Eukaryota</taxon>
        <taxon>Fungi</taxon>
        <taxon>Dikarya</taxon>
        <taxon>Ascomycota</taxon>
        <taxon>Pezizomycotina</taxon>
        <taxon>Eurotiomycetes</taxon>
        <taxon>Eurotiomycetidae</taxon>
        <taxon>Onygenales</taxon>
        <taxon>Ajellomycetaceae</taxon>
        <taxon>Histoplasma</taxon>
    </lineage>
</organism>
<comment type="caution">
    <text evidence="2">The sequence shown here is derived from an EMBL/GenBank/DDBJ whole genome shotgun (WGS) entry which is preliminary data.</text>
</comment>
<sequence length="75" mass="8465">MWGSRAKLGRVASGSRQGVKRKPIFHNRVQKDSHCPSIGRPTIVCLSHEDLRSCIVFTATSCMQQRACWGFRDAF</sequence>
<accession>A0A8H8D698</accession>
<feature type="region of interest" description="Disordered" evidence="1">
    <location>
        <begin position="1"/>
        <end position="23"/>
    </location>
</feature>
<reference evidence="2 3" key="1">
    <citation type="submission" date="2021-01" db="EMBL/GenBank/DDBJ databases">
        <title>Chromosome-level genome assembly of a human fungal pathogen reveals clustering of transcriptionally co-regulated genes.</title>
        <authorList>
            <person name="Voorhies M."/>
            <person name="Cohen S."/>
            <person name="Shea T.P."/>
            <person name="Petrus S."/>
            <person name="Munoz J.F."/>
            <person name="Poplawski S."/>
            <person name="Goldman W.E."/>
            <person name="Michael T."/>
            <person name="Cuomo C.A."/>
            <person name="Sil A."/>
            <person name="Beyhan S."/>
        </authorList>
    </citation>
    <scope>NUCLEOTIDE SEQUENCE [LARGE SCALE GENOMIC DNA]</scope>
    <source>
        <strain evidence="2 3">G184AR</strain>
    </source>
</reference>
<proteinExistence type="predicted"/>
<protein>
    <submittedName>
        <fullName evidence="2">Uncharacterized protein</fullName>
    </submittedName>
</protein>
<evidence type="ECO:0000313" key="3">
    <source>
        <dbReference type="Proteomes" id="UP000670092"/>
    </source>
</evidence>
<dbReference type="AlphaFoldDB" id="A0A8H8D698"/>
<name>A0A8H8D698_AJECA</name>